<dbReference type="PANTHER" id="PTHR21301">
    <property type="entry name" value="REVERSE TRANSCRIPTASE"/>
    <property type="match status" value="1"/>
</dbReference>
<dbReference type="InterPro" id="IPR000305">
    <property type="entry name" value="GIY-YIG_endonuc"/>
</dbReference>
<evidence type="ECO:0000313" key="3">
    <source>
        <dbReference type="EMBL" id="KAK2821744.1"/>
    </source>
</evidence>
<protein>
    <recommendedName>
        <fullName evidence="2">GIY-YIG domain-containing protein</fullName>
    </recommendedName>
</protein>
<dbReference type="Proteomes" id="UP001187315">
    <property type="component" value="Unassembled WGS sequence"/>
</dbReference>
<evidence type="ECO:0000256" key="1">
    <source>
        <dbReference type="SAM" id="MobiDB-lite"/>
    </source>
</evidence>
<dbReference type="AlphaFoldDB" id="A0AA88IWZ0"/>
<proteinExistence type="predicted"/>
<dbReference type="CDD" id="cd10442">
    <property type="entry name" value="GIY-YIG_PLEs"/>
    <property type="match status" value="1"/>
</dbReference>
<dbReference type="PANTHER" id="PTHR21301:SF10">
    <property type="entry name" value="REVERSE TRANSCRIPTASE DOMAIN-CONTAINING PROTEIN"/>
    <property type="match status" value="1"/>
</dbReference>
<dbReference type="EMBL" id="JAVHJS010000022">
    <property type="protein sequence ID" value="KAK2821744.1"/>
    <property type="molecule type" value="Genomic_DNA"/>
</dbReference>
<dbReference type="InterPro" id="IPR035901">
    <property type="entry name" value="GIY-YIG_endonuc_sf"/>
</dbReference>
<dbReference type="SUPFAM" id="SSF82771">
    <property type="entry name" value="GIY-YIG endonuclease"/>
    <property type="match status" value="1"/>
</dbReference>
<sequence length="508" mass="57341">MFKQVDRLTKFIKPACPNDKVLKCVADNTNQWMQGNMRLLLDHYTVTQSSLLSNIYDWLDGSWEQACKWARNRYKHRLKVDTLTVTKNLILDQCSLNQVGTGVPPCPSAVSPVQALPNTDPPRPAGHSGEPSSRISTNSIRRVYPTVGGVSPCRTKSVIVVEADVHHLPVEDSVSLDHVPDDTPVLGDRMVDIRVDGETRLCDLVTSNVAVPMSQTILPCTVNFDSIREAGLGLDKEAMMKGVIKDSVPLTKVLPEASREDFEGATRTLFRALRTRGYSKKFLRRVKNHTLHYLRSQGPAVGPDTDDVIPFITTYNIRSRTLNFTIKDHFQKTQSEHLPLQRFHLVSAYRKNKNLKDLLVRSSFSSDPAAASPIWTTHFRQPKVLWTGPRGHVILSRVSLLTRNVVYLITCTHCNRRYVGETGNTLQARLKQHIRNVNLQNCNTPLVLHFASVNLVHLIIFGLEANLLWSSGERKRREAMWIRELATVYPEGFNVGDREWVWSGDLVG</sequence>
<evidence type="ECO:0000313" key="4">
    <source>
        <dbReference type="Proteomes" id="UP001187315"/>
    </source>
</evidence>
<organism evidence="3 4">
    <name type="scientific">Tachysurus vachellii</name>
    <name type="common">Darkbarbel catfish</name>
    <name type="synonym">Pelteobagrus vachellii</name>
    <dbReference type="NCBI Taxonomy" id="175792"/>
    <lineage>
        <taxon>Eukaryota</taxon>
        <taxon>Metazoa</taxon>
        <taxon>Chordata</taxon>
        <taxon>Craniata</taxon>
        <taxon>Vertebrata</taxon>
        <taxon>Euteleostomi</taxon>
        <taxon>Actinopterygii</taxon>
        <taxon>Neopterygii</taxon>
        <taxon>Teleostei</taxon>
        <taxon>Ostariophysi</taxon>
        <taxon>Siluriformes</taxon>
        <taxon>Bagridae</taxon>
        <taxon>Tachysurus</taxon>
    </lineage>
</organism>
<comment type="caution">
    <text evidence="3">The sequence shown here is derived from an EMBL/GenBank/DDBJ whole genome shotgun (WGS) entry which is preliminary data.</text>
</comment>
<dbReference type="Pfam" id="PF01541">
    <property type="entry name" value="GIY-YIG"/>
    <property type="match status" value="1"/>
</dbReference>
<keyword evidence="4" id="KW-1185">Reference proteome</keyword>
<evidence type="ECO:0000259" key="2">
    <source>
        <dbReference type="PROSITE" id="PS50164"/>
    </source>
</evidence>
<feature type="region of interest" description="Disordered" evidence="1">
    <location>
        <begin position="110"/>
        <end position="138"/>
    </location>
</feature>
<feature type="domain" description="GIY-YIG" evidence="2">
    <location>
        <begin position="402"/>
        <end position="495"/>
    </location>
</feature>
<name>A0AA88IWZ0_TACVA</name>
<reference evidence="3" key="1">
    <citation type="submission" date="2023-08" db="EMBL/GenBank/DDBJ databases">
        <title>Pelteobagrus vachellii genome.</title>
        <authorList>
            <person name="Liu H."/>
        </authorList>
    </citation>
    <scope>NUCLEOTIDE SEQUENCE</scope>
    <source>
        <strain evidence="3">PRFRI_2022a</strain>
        <tissue evidence="3">Muscle</tissue>
    </source>
</reference>
<accession>A0AA88IWZ0</accession>
<dbReference type="Gene3D" id="3.40.1440.10">
    <property type="entry name" value="GIY-YIG endonuclease"/>
    <property type="match status" value="1"/>
</dbReference>
<dbReference type="PROSITE" id="PS50164">
    <property type="entry name" value="GIY_YIG"/>
    <property type="match status" value="1"/>
</dbReference>
<gene>
    <name evidence="3" type="ORF">Q7C36_021087</name>
</gene>